<dbReference type="PRINTS" id="PR00024">
    <property type="entry name" value="HOMEOBOX"/>
</dbReference>
<comment type="subcellular location">
    <subcellularLocation>
        <location evidence="2 7 8">Nucleus</location>
    </subcellularLocation>
</comment>
<evidence type="ECO:0000313" key="12">
    <source>
        <dbReference type="EMBL" id="CAF0821759.1"/>
    </source>
</evidence>
<dbReference type="CDD" id="cd00086">
    <property type="entry name" value="homeodomain"/>
    <property type="match status" value="1"/>
</dbReference>
<dbReference type="PRINTS" id="PR00025">
    <property type="entry name" value="ANTENNAPEDIA"/>
</dbReference>
<dbReference type="InterPro" id="IPR001356">
    <property type="entry name" value="HD"/>
</dbReference>
<comment type="caution">
    <text evidence="12">The sequence shown here is derived from an EMBL/GenBank/DDBJ whole genome shotgun (WGS) entry which is preliminary data.</text>
</comment>
<dbReference type="InterPro" id="IPR050609">
    <property type="entry name" value="Antp_homeobox_Deformed_sf"/>
</dbReference>
<dbReference type="Proteomes" id="UP000663829">
    <property type="component" value="Unassembled WGS sequence"/>
</dbReference>
<evidence type="ECO:0000313" key="13">
    <source>
        <dbReference type="EMBL" id="CAF3608218.1"/>
    </source>
</evidence>
<evidence type="ECO:0000256" key="10">
    <source>
        <dbReference type="SAM" id="MobiDB-lite"/>
    </source>
</evidence>
<feature type="compositionally biased region" description="Low complexity" evidence="10">
    <location>
        <begin position="191"/>
        <end position="209"/>
    </location>
</feature>
<name>A0A813U2E2_9BILA</name>
<dbReference type="FunFam" id="1.10.10.60:FF:000609">
    <property type="entry name" value="Homeobox B4"/>
    <property type="match status" value="1"/>
</dbReference>
<evidence type="ECO:0000256" key="4">
    <source>
        <dbReference type="ARBA" id="ARBA00023125"/>
    </source>
</evidence>
<dbReference type="InterPro" id="IPR020479">
    <property type="entry name" value="HD_metazoa"/>
</dbReference>
<protein>
    <recommendedName>
        <fullName evidence="11">Homeobox domain-containing protein</fullName>
    </recommendedName>
</protein>
<keyword evidence="6 7" id="KW-0539">Nucleus</keyword>
<gene>
    <name evidence="12" type="ORF">GPM918_LOCUS4582</name>
    <name evidence="13" type="ORF">SRO942_LOCUS4583</name>
</gene>
<dbReference type="GO" id="GO:0005654">
    <property type="term" value="C:nucleoplasm"/>
    <property type="evidence" value="ECO:0007669"/>
    <property type="project" value="TreeGrafter"/>
</dbReference>
<keyword evidence="14" id="KW-1185">Reference proteome</keyword>
<comment type="function">
    <text evidence="1">Sequence-specific transcription factor which is part of a developmental regulatory system that provides cells with specific positional identities on the anterior-posterior axis.</text>
</comment>
<dbReference type="Pfam" id="PF00046">
    <property type="entry name" value="Homeodomain"/>
    <property type="match status" value="1"/>
</dbReference>
<dbReference type="GO" id="GO:0009952">
    <property type="term" value="P:anterior/posterior pattern specification"/>
    <property type="evidence" value="ECO:0007669"/>
    <property type="project" value="TreeGrafter"/>
</dbReference>
<feature type="region of interest" description="Disordered" evidence="10">
    <location>
        <begin position="191"/>
        <end position="211"/>
    </location>
</feature>
<feature type="compositionally biased region" description="Low complexity" evidence="10">
    <location>
        <begin position="339"/>
        <end position="350"/>
    </location>
</feature>
<proteinExistence type="inferred from homology"/>
<dbReference type="GO" id="GO:0000978">
    <property type="term" value="F:RNA polymerase II cis-regulatory region sequence-specific DNA binding"/>
    <property type="evidence" value="ECO:0007669"/>
    <property type="project" value="TreeGrafter"/>
</dbReference>
<feature type="DNA-binding region" description="Homeobox" evidence="7">
    <location>
        <begin position="264"/>
        <end position="323"/>
    </location>
</feature>
<keyword evidence="3" id="KW-0217">Developmental protein</keyword>
<dbReference type="GO" id="GO:0045944">
    <property type="term" value="P:positive regulation of transcription by RNA polymerase II"/>
    <property type="evidence" value="ECO:0007669"/>
    <property type="project" value="TreeGrafter"/>
</dbReference>
<dbReference type="InterPro" id="IPR009057">
    <property type="entry name" value="Homeodomain-like_sf"/>
</dbReference>
<dbReference type="InterPro" id="IPR001827">
    <property type="entry name" value="Homeobox_Antennapedia_CS"/>
</dbReference>
<accession>A0A813U2E2</accession>
<evidence type="ECO:0000256" key="2">
    <source>
        <dbReference type="ARBA" id="ARBA00004123"/>
    </source>
</evidence>
<feature type="compositionally biased region" description="Basic and acidic residues" evidence="10">
    <location>
        <begin position="361"/>
        <end position="380"/>
    </location>
</feature>
<dbReference type="PANTHER" id="PTHR45771">
    <property type="entry name" value="HOMEOTIC PROTEIN DEFORMED"/>
    <property type="match status" value="1"/>
</dbReference>
<evidence type="ECO:0000256" key="5">
    <source>
        <dbReference type="ARBA" id="ARBA00023155"/>
    </source>
</evidence>
<evidence type="ECO:0000259" key="11">
    <source>
        <dbReference type="PROSITE" id="PS50071"/>
    </source>
</evidence>
<dbReference type="GO" id="GO:0000981">
    <property type="term" value="F:DNA-binding transcription factor activity, RNA polymerase II-specific"/>
    <property type="evidence" value="ECO:0007669"/>
    <property type="project" value="InterPro"/>
</dbReference>
<dbReference type="InterPro" id="IPR017995">
    <property type="entry name" value="Homeobox_antennapedia"/>
</dbReference>
<sequence length="380" mass="42626">MYAAMSSSYGLMNTNAIINPSTSHHHHNYVIESPSSSSSNKYSTTSLLDVGVNNNDYGNNNGATAALLPSYHTNSHLSQNGTHIIGQISSSTSNGNGNSSLIQQQQDYYTSSYRPQSSNYSFHDNLYRSSHYTPTSPSASCAYTCHGSLNGPLYSAQIPLSNTGVQQQQLSSTEVTSSSQILGSLDHYGLSSVSPCQQQQQSPSSTNSPDLQQQHLYTNNLASHHLEQTQQQAEKSNQPPPVIYPWMRKVHINNPVTNFTNGETKRARTAYTRHQVLELEKEFHFSKYLTRRRRIEIAHSLCLTERQIKIWFQNRRMKWKKDHKLPNTKSKLPDTVPNTTLSTPTSSTSSQMNNEELDSPDIIKKEHNIIKEESFSPRST</sequence>
<evidence type="ECO:0000256" key="6">
    <source>
        <dbReference type="ARBA" id="ARBA00023242"/>
    </source>
</evidence>
<dbReference type="Gene3D" id="1.10.10.60">
    <property type="entry name" value="Homeodomain-like"/>
    <property type="match status" value="1"/>
</dbReference>
<evidence type="ECO:0000256" key="8">
    <source>
        <dbReference type="RuleBase" id="RU000682"/>
    </source>
</evidence>
<comment type="similarity">
    <text evidence="9">Belongs to the Antp homeobox family.</text>
</comment>
<dbReference type="PANTHER" id="PTHR45771:SF13">
    <property type="entry name" value="HOMEOBOX C5"/>
    <property type="match status" value="1"/>
</dbReference>
<dbReference type="EMBL" id="CAJOBC010000623">
    <property type="protein sequence ID" value="CAF3608218.1"/>
    <property type="molecule type" value="Genomic_DNA"/>
</dbReference>
<dbReference type="SUPFAM" id="SSF46689">
    <property type="entry name" value="Homeodomain-like"/>
    <property type="match status" value="1"/>
</dbReference>
<evidence type="ECO:0000256" key="7">
    <source>
        <dbReference type="PROSITE-ProRule" id="PRU00108"/>
    </source>
</evidence>
<dbReference type="PROSITE" id="PS00027">
    <property type="entry name" value="HOMEOBOX_1"/>
    <property type="match status" value="1"/>
</dbReference>
<keyword evidence="4 7" id="KW-0238">DNA-binding</keyword>
<evidence type="ECO:0000256" key="1">
    <source>
        <dbReference type="ARBA" id="ARBA00003263"/>
    </source>
</evidence>
<evidence type="ECO:0000313" key="14">
    <source>
        <dbReference type="Proteomes" id="UP000663829"/>
    </source>
</evidence>
<feature type="region of interest" description="Disordered" evidence="10">
    <location>
        <begin position="324"/>
        <end position="380"/>
    </location>
</feature>
<dbReference type="OrthoDB" id="6159439at2759"/>
<feature type="domain" description="Homeobox" evidence="11">
    <location>
        <begin position="262"/>
        <end position="322"/>
    </location>
</feature>
<reference evidence="12" key="1">
    <citation type="submission" date="2021-02" db="EMBL/GenBank/DDBJ databases">
        <authorList>
            <person name="Nowell W R."/>
        </authorList>
    </citation>
    <scope>NUCLEOTIDE SEQUENCE</scope>
</reference>
<keyword evidence="5 7" id="KW-0371">Homeobox</keyword>
<dbReference type="SMART" id="SM00389">
    <property type="entry name" value="HOX"/>
    <property type="match status" value="1"/>
</dbReference>
<evidence type="ECO:0000256" key="9">
    <source>
        <dbReference type="RuleBase" id="RU004442"/>
    </source>
</evidence>
<evidence type="ECO:0000256" key="3">
    <source>
        <dbReference type="ARBA" id="ARBA00022473"/>
    </source>
</evidence>
<dbReference type="Proteomes" id="UP000681722">
    <property type="component" value="Unassembled WGS sequence"/>
</dbReference>
<dbReference type="AlphaFoldDB" id="A0A813U2E2"/>
<dbReference type="PROSITE" id="PS00032">
    <property type="entry name" value="ANTENNAPEDIA"/>
    <property type="match status" value="1"/>
</dbReference>
<dbReference type="InterPro" id="IPR017970">
    <property type="entry name" value="Homeobox_CS"/>
</dbReference>
<dbReference type="EMBL" id="CAJNOQ010000623">
    <property type="protein sequence ID" value="CAF0821759.1"/>
    <property type="molecule type" value="Genomic_DNA"/>
</dbReference>
<dbReference type="PROSITE" id="PS50071">
    <property type="entry name" value="HOMEOBOX_2"/>
    <property type="match status" value="1"/>
</dbReference>
<organism evidence="12 14">
    <name type="scientific">Didymodactylos carnosus</name>
    <dbReference type="NCBI Taxonomy" id="1234261"/>
    <lineage>
        <taxon>Eukaryota</taxon>
        <taxon>Metazoa</taxon>
        <taxon>Spiralia</taxon>
        <taxon>Gnathifera</taxon>
        <taxon>Rotifera</taxon>
        <taxon>Eurotatoria</taxon>
        <taxon>Bdelloidea</taxon>
        <taxon>Philodinida</taxon>
        <taxon>Philodinidae</taxon>
        <taxon>Didymodactylos</taxon>
    </lineage>
</organism>